<dbReference type="InterPro" id="IPR011010">
    <property type="entry name" value="DNA_brk_join_enz"/>
</dbReference>
<sequence>MSIITNNKWSLNYNNCISCGTTNHKHKAKGLCTRCYQKKHNYPQEYCSKCNKLTRVHSRLHGVPLCRSCSQAPIHICNICKKAATAALKFNNQYVCDSCYRKHFRKKYTCSICGKDEFAAIRSEEYTVCIKCYTTKNNFCNKCGRTILSPYLIDNKSVCNRCYEKSKSSNSDGIIDITRKTYICNICGQVNSVQEVYNDGSIICPDCYSSISKLCGLCKNPDNVIYSHLKSLPYCRKCYYQLLYIHELNESANKWNKDFYDIIAKFLEEKLKIISYESSYNLIKENEHIFHYLNEEFIKKNNSFTIDQFYELIKMYPSKKIFINDIISFLCIKNLLINFQHSYRILDSITSETSHLPKQLQKTLLSYNEFLVSKAKKYEEKGWIGQFTRFNYYTCYLYILTSIRFFTFLSCSLSISETASLNNHIVDMYIRLKPYDRGNLRHLVKFMNAEKLTFIKIALPNANFNHQLPVGLREDIQLKIYDKIINDPCVTLRDKVLLSLMILFAFTPGELQNLKKDYFAIRTENKVTILTLNFNKAKYKIPDNLYQIYINYIYSLKNNTEFIFPGRIYQKPLSLSSICHVLKKHGVTSTQLNCTAISNAMLNGMYQPALLMRSFRISNNTASRYYKLVKGSLEFE</sequence>
<dbReference type="AlphaFoldDB" id="F1TIN4"/>
<evidence type="ECO:0000313" key="1">
    <source>
        <dbReference type="EMBL" id="EGD45733.1"/>
    </source>
</evidence>
<dbReference type="EMBL" id="ACXX02000021">
    <property type="protein sequence ID" value="EGD45733.1"/>
    <property type="molecule type" value="Genomic_DNA"/>
</dbReference>
<organism evidence="1 2">
    <name type="scientific">Ruminiclostridium papyrosolvens DSM 2782</name>
    <dbReference type="NCBI Taxonomy" id="588581"/>
    <lineage>
        <taxon>Bacteria</taxon>
        <taxon>Bacillati</taxon>
        <taxon>Bacillota</taxon>
        <taxon>Clostridia</taxon>
        <taxon>Eubacteriales</taxon>
        <taxon>Oscillospiraceae</taxon>
        <taxon>Ruminiclostridium</taxon>
    </lineage>
</organism>
<dbReference type="RefSeq" id="WP_004622557.1">
    <property type="nucleotide sequence ID" value="NZ_ACXX02000021.1"/>
</dbReference>
<dbReference type="SUPFAM" id="SSF56349">
    <property type="entry name" value="DNA breaking-rejoining enzymes"/>
    <property type="match status" value="1"/>
</dbReference>
<reference evidence="1" key="1">
    <citation type="submission" date="2009-07" db="EMBL/GenBank/DDBJ databases">
        <authorList>
            <consortium name="US DOE Joint Genome Institute (JGI-PGF)"/>
            <person name="Lucas S."/>
            <person name="Copeland A."/>
            <person name="Lapidus A."/>
            <person name="Glavina del Rio T."/>
            <person name="Tice H."/>
            <person name="Bruce D."/>
            <person name="Goodwin L."/>
            <person name="Pitluck S."/>
            <person name="Larimer F."/>
            <person name="Land M.L."/>
            <person name="Mouttaki H."/>
            <person name="He Z."/>
            <person name="Zhou J."/>
            <person name="Hemme C.L."/>
        </authorList>
    </citation>
    <scope>NUCLEOTIDE SEQUENCE [LARGE SCALE GENOMIC DNA]</scope>
    <source>
        <strain evidence="1">DSM 2782</strain>
    </source>
</reference>
<dbReference type="GO" id="GO:0003677">
    <property type="term" value="F:DNA binding"/>
    <property type="evidence" value="ECO:0007669"/>
    <property type="project" value="InterPro"/>
</dbReference>
<keyword evidence="2" id="KW-1185">Reference proteome</keyword>
<comment type="caution">
    <text evidence="1">The sequence shown here is derived from an EMBL/GenBank/DDBJ whole genome shotgun (WGS) entry which is preliminary data.</text>
</comment>
<protein>
    <submittedName>
        <fullName evidence="1">Uncharacterized protein</fullName>
    </submittedName>
</protein>
<dbReference type="OrthoDB" id="3405537at2"/>
<name>F1TIN4_9FIRM</name>
<accession>F1TIN4</accession>
<dbReference type="Proteomes" id="UP000003860">
    <property type="component" value="Unassembled WGS sequence"/>
</dbReference>
<gene>
    <name evidence="1" type="ORF">Cpap_0060</name>
</gene>
<dbReference type="STRING" id="588581.Cpap_0060"/>
<evidence type="ECO:0000313" key="2">
    <source>
        <dbReference type="Proteomes" id="UP000003860"/>
    </source>
</evidence>
<reference evidence="1" key="2">
    <citation type="submission" date="2011-01" db="EMBL/GenBank/DDBJ databases">
        <title>The Non-contiguous Finished genome of Clostridium papyrosolvens.</title>
        <authorList>
            <person name="Lucas S."/>
            <person name="Copeland A."/>
            <person name="Lapidus A."/>
            <person name="Cheng J.-F."/>
            <person name="Goodwin L."/>
            <person name="Pitluck S."/>
            <person name="Misra M."/>
            <person name="Chertkov O."/>
            <person name="Detter J.C."/>
            <person name="Han C."/>
            <person name="Tapia R."/>
            <person name="Land M."/>
            <person name="Hauser L."/>
            <person name="Kyrpides N."/>
            <person name="Ivanova N."/>
            <person name="Pagani I."/>
            <person name="Mouttaki H."/>
            <person name="He Z."/>
            <person name="Zhou J."/>
            <person name="Hemme C.L."/>
            <person name="Woyke T."/>
        </authorList>
    </citation>
    <scope>NUCLEOTIDE SEQUENCE [LARGE SCALE GENOMIC DNA]</scope>
    <source>
        <strain evidence="1">DSM 2782</strain>
    </source>
</reference>
<proteinExistence type="predicted"/>